<organism evidence="4 5">
    <name type="scientific">Salmonirosea aquatica</name>
    <dbReference type="NCBI Taxonomy" id="2654236"/>
    <lineage>
        <taxon>Bacteria</taxon>
        <taxon>Pseudomonadati</taxon>
        <taxon>Bacteroidota</taxon>
        <taxon>Cytophagia</taxon>
        <taxon>Cytophagales</taxon>
        <taxon>Spirosomataceae</taxon>
        <taxon>Salmonirosea</taxon>
    </lineage>
</organism>
<gene>
    <name evidence="4" type="ORF">GBK04_29035</name>
</gene>
<evidence type="ECO:0000256" key="1">
    <source>
        <dbReference type="ARBA" id="ARBA00000085"/>
    </source>
</evidence>
<dbReference type="Proteomes" id="UP000479293">
    <property type="component" value="Unassembled WGS sequence"/>
</dbReference>
<dbReference type="SUPFAM" id="SSF55874">
    <property type="entry name" value="ATPase domain of HSP90 chaperone/DNA topoisomerase II/histidine kinase"/>
    <property type="match status" value="1"/>
</dbReference>
<dbReference type="AlphaFoldDB" id="A0A7C9G062"/>
<dbReference type="GO" id="GO:0004673">
    <property type="term" value="F:protein histidine kinase activity"/>
    <property type="evidence" value="ECO:0007669"/>
    <property type="project" value="UniProtKB-EC"/>
</dbReference>
<dbReference type="InterPro" id="IPR036890">
    <property type="entry name" value="HATPase_C_sf"/>
</dbReference>
<feature type="domain" description="Histidine kinase/HSP90-like ATPase" evidence="3">
    <location>
        <begin position="70"/>
        <end position="117"/>
    </location>
</feature>
<dbReference type="InterPro" id="IPR003594">
    <property type="entry name" value="HATPase_dom"/>
</dbReference>
<evidence type="ECO:0000256" key="2">
    <source>
        <dbReference type="ARBA" id="ARBA00012438"/>
    </source>
</evidence>
<dbReference type="InterPro" id="IPR004358">
    <property type="entry name" value="Sig_transdc_His_kin-like_C"/>
</dbReference>
<dbReference type="Gene3D" id="3.30.565.10">
    <property type="entry name" value="Histidine kinase-like ATPase, C-terminal domain"/>
    <property type="match status" value="1"/>
</dbReference>
<comment type="catalytic activity">
    <reaction evidence="1">
        <text>ATP + protein L-histidine = ADP + protein N-phospho-L-histidine.</text>
        <dbReference type="EC" id="2.7.13.3"/>
    </reaction>
</comment>
<name>A0A7C9G062_9BACT</name>
<reference evidence="4 5" key="1">
    <citation type="submission" date="2019-10" db="EMBL/GenBank/DDBJ databases">
        <title>Draft Genome Sequence of Cytophagaceae sp. SJW1-29.</title>
        <authorList>
            <person name="Choi A."/>
        </authorList>
    </citation>
    <scope>NUCLEOTIDE SEQUENCE [LARGE SCALE GENOMIC DNA]</scope>
    <source>
        <strain evidence="4 5">SJW1-29</strain>
    </source>
</reference>
<comment type="caution">
    <text evidence="4">The sequence shown here is derived from an EMBL/GenBank/DDBJ whole genome shotgun (WGS) entry which is preliminary data.</text>
</comment>
<dbReference type="EC" id="2.7.13.3" evidence="2"/>
<dbReference type="PRINTS" id="PR00344">
    <property type="entry name" value="BCTRLSENSOR"/>
</dbReference>
<protein>
    <recommendedName>
        <fullName evidence="2">histidine kinase</fullName>
        <ecNumber evidence="2">2.7.13.3</ecNumber>
    </recommendedName>
</protein>
<sequence length="117" mass="13199">MPDHQHGLCAGCPDWHSADCAGRTHVARATLPPFVRHRHQVFKKRRAARDIPLLPGLYISKQSKTYPYENRYVEIRVTDNGMGIKGSQLERIFDMFSQLSSEAVQEGTTGMGLSICR</sequence>
<dbReference type="Pfam" id="PF02518">
    <property type="entry name" value="HATPase_c"/>
    <property type="match status" value="1"/>
</dbReference>
<accession>A0A7C9G062</accession>
<keyword evidence="5" id="KW-1185">Reference proteome</keyword>
<evidence type="ECO:0000313" key="5">
    <source>
        <dbReference type="Proteomes" id="UP000479293"/>
    </source>
</evidence>
<proteinExistence type="predicted"/>
<evidence type="ECO:0000259" key="3">
    <source>
        <dbReference type="Pfam" id="PF02518"/>
    </source>
</evidence>
<evidence type="ECO:0000313" key="4">
    <source>
        <dbReference type="EMBL" id="MPR37268.1"/>
    </source>
</evidence>
<dbReference type="EMBL" id="WHLY01000004">
    <property type="protein sequence ID" value="MPR37268.1"/>
    <property type="molecule type" value="Genomic_DNA"/>
</dbReference>